<sequence>MNLSTPNPQSNPDLPIIGSLVYSDNGAIGDTIGVNSSPPTQQEEHHNSLKEENCTALSSPKVLTCRDTSEGRGTSSRSDAVTSYYDFIINEGSYKFWAVFQVATAILLIYSAFAAVYYAKYTFATTDYSDYDDDFFFRRSGTAYVTPAPSTQSFLGLSPETFQRIMNALSSKNYS</sequence>
<evidence type="ECO:0000313" key="3">
    <source>
        <dbReference type="EMBL" id="CAD7414230.1"/>
    </source>
</evidence>
<accession>A0A7R9H9R0</accession>
<evidence type="ECO:0000256" key="2">
    <source>
        <dbReference type="SAM" id="Phobius"/>
    </source>
</evidence>
<keyword evidence="2" id="KW-0812">Transmembrane</keyword>
<protein>
    <submittedName>
        <fullName evidence="3">Uncharacterized protein</fullName>
    </submittedName>
</protein>
<feature type="region of interest" description="Disordered" evidence="1">
    <location>
        <begin position="31"/>
        <end position="55"/>
    </location>
</feature>
<keyword evidence="2" id="KW-1133">Transmembrane helix</keyword>
<dbReference type="AlphaFoldDB" id="A0A7R9H9R0"/>
<feature type="compositionally biased region" description="Basic and acidic residues" evidence="1">
    <location>
        <begin position="42"/>
        <end position="53"/>
    </location>
</feature>
<organism evidence="3">
    <name type="scientific">Timema cristinae</name>
    <name type="common">Walking stick</name>
    <dbReference type="NCBI Taxonomy" id="61476"/>
    <lineage>
        <taxon>Eukaryota</taxon>
        <taxon>Metazoa</taxon>
        <taxon>Ecdysozoa</taxon>
        <taxon>Arthropoda</taxon>
        <taxon>Hexapoda</taxon>
        <taxon>Insecta</taxon>
        <taxon>Pterygota</taxon>
        <taxon>Neoptera</taxon>
        <taxon>Polyneoptera</taxon>
        <taxon>Phasmatodea</taxon>
        <taxon>Timematodea</taxon>
        <taxon>Timematoidea</taxon>
        <taxon>Timematidae</taxon>
        <taxon>Timema</taxon>
    </lineage>
</organism>
<feature type="transmembrane region" description="Helical" evidence="2">
    <location>
        <begin position="96"/>
        <end position="119"/>
    </location>
</feature>
<keyword evidence="2" id="KW-0472">Membrane</keyword>
<gene>
    <name evidence="3" type="ORF">TCEB3V08_LOCUS12026</name>
</gene>
<proteinExistence type="predicted"/>
<reference evidence="3" key="1">
    <citation type="submission" date="2020-11" db="EMBL/GenBank/DDBJ databases">
        <authorList>
            <person name="Tran Van P."/>
        </authorList>
    </citation>
    <scope>NUCLEOTIDE SEQUENCE</scope>
</reference>
<name>A0A7R9H9R0_TIMCR</name>
<dbReference type="EMBL" id="OC324462">
    <property type="protein sequence ID" value="CAD7414230.1"/>
    <property type="molecule type" value="Genomic_DNA"/>
</dbReference>
<evidence type="ECO:0000256" key="1">
    <source>
        <dbReference type="SAM" id="MobiDB-lite"/>
    </source>
</evidence>